<dbReference type="OrthoDB" id="2152680at2759"/>
<evidence type="ECO:0000313" key="1">
    <source>
        <dbReference type="EMBL" id="SMN17764.1"/>
    </source>
</evidence>
<dbReference type="InterPro" id="IPR053056">
    <property type="entry name" value="Lipid_Metab_Assoc_Protein"/>
</dbReference>
<accession>A0A1X7QX42</accession>
<evidence type="ECO:0008006" key="3">
    <source>
        <dbReference type="Google" id="ProtNLM"/>
    </source>
</evidence>
<organism evidence="1 2">
    <name type="scientific">Maudiozyma saulgeensis</name>
    <dbReference type="NCBI Taxonomy" id="1789683"/>
    <lineage>
        <taxon>Eukaryota</taxon>
        <taxon>Fungi</taxon>
        <taxon>Dikarya</taxon>
        <taxon>Ascomycota</taxon>
        <taxon>Saccharomycotina</taxon>
        <taxon>Saccharomycetes</taxon>
        <taxon>Saccharomycetales</taxon>
        <taxon>Saccharomycetaceae</taxon>
        <taxon>Maudiozyma</taxon>
    </lineage>
</organism>
<dbReference type="GO" id="GO:0005811">
    <property type="term" value="C:lipid droplet"/>
    <property type="evidence" value="ECO:0007669"/>
    <property type="project" value="TreeGrafter"/>
</dbReference>
<dbReference type="Proteomes" id="UP000196158">
    <property type="component" value="Unassembled WGS sequence"/>
</dbReference>
<dbReference type="Pfam" id="PF08616">
    <property type="entry name" value="SPA"/>
    <property type="match status" value="1"/>
</dbReference>
<dbReference type="PANTHER" id="PTHR28153">
    <property type="entry name" value="PROTEIN, PUTATIVE-RELATED"/>
    <property type="match status" value="1"/>
</dbReference>
<proteinExistence type="predicted"/>
<protein>
    <recommendedName>
        <fullName evidence="3">DUF4484 domain-containing protein</fullName>
    </recommendedName>
</protein>
<name>A0A1X7QX42_9SACH</name>
<evidence type="ECO:0000313" key="2">
    <source>
        <dbReference type="Proteomes" id="UP000196158"/>
    </source>
</evidence>
<dbReference type="Pfam" id="PF09804">
    <property type="entry name" value="DENND11"/>
    <property type="match status" value="1"/>
</dbReference>
<gene>
    <name evidence="1" type="ORF">KASA_0Q01144G</name>
</gene>
<keyword evidence="2" id="KW-1185">Reference proteome</keyword>
<dbReference type="PANTHER" id="PTHR28153:SF1">
    <property type="entry name" value="DUF4484 DOMAIN-CONTAINING PROTEIN"/>
    <property type="match status" value="1"/>
</dbReference>
<reference evidence="1 2" key="1">
    <citation type="submission" date="2017-04" db="EMBL/GenBank/DDBJ databases">
        <authorList>
            <person name="Afonso C.L."/>
            <person name="Miller P.J."/>
            <person name="Scott M.A."/>
            <person name="Spackman E."/>
            <person name="Goraichik I."/>
            <person name="Dimitrov K.M."/>
            <person name="Suarez D.L."/>
            <person name="Swayne D.E."/>
        </authorList>
    </citation>
    <scope>NUCLEOTIDE SEQUENCE [LARGE SCALE GENOMIC DNA]</scope>
</reference>
<dbReference type="AlphaFoldDB" id="A0A1X7QX42"/>
<sequence length="435" mass="50233">MLSDNKSPIVGMFLSQFDMKKGNIIIWQENCNNFKNLEFKALPSGIHESNDDVVNFMVVDENHPTKLYHGISYFRQNSFDQDIRENGQVDRSQVKMYSLGLIIETDVIEIDNYVADLEQLLTNWLATNNFNNFDMFSHYYTNRHTQTSDQLKTKKMIEYLPFWMTKLGPLIFTVWKTCLLNKRIIILNPAGGSFDMCNSLALCISKLSDSCSATNDLTPQELLYTIGTIDLDNLKNNNKGYIACTSDEVLIYREEIYDIVIRLPAIGSLEDMIEPGSPISIQDNKGNELRATPHDLETFTFFFGGLIEDTLMSTQIHTQTEPLSWLQFLIDNFYFWLTAGTIKPGYYQDLLSIGSPIEPNGINHILEYFAEKTKLLYKNLELLLSTGEHILSPSDLLQLELDCFSYQDYHFVEFLALRWFQKSITVRASTYWRLL</sequence>
<dbReference type="InterPro" id="IPR018626">
    <property type="entry name" value="LCHN/Anr2"/>
</dbReference>
<dbReference type="EMBL" id="FXLY01000002">
    <property type="protein sequence ID" value="SMN17764.1"/>
    <property type="molecule type" value="Genomic_DNA"/>
</dbReference>
<dbReference type="STRING" id="1789683.A0A1X7QX42"/>